<dbReference type="SUPFAM" id="SSF50685">
    <property type="entry name" value="Barwin-like endoglucanases"/>
    <property type="match status" value="1"/>
</dbReference>
<dbReference type="InterPro" id="IPR010611">
    <property type="entry name" value="3D_dom"/>
</dbReference>
<dbReference type="PANTHER" id="PTHR30124">
    <property type="entry name" value="MEMBRANE-BOUND LYTIC MUREIN TRANSGLYCOSYLASE A"/>
    <property type="match status" value="1"/>
</dbReference>
<feature type="domain" description="3D" evidence="1">
    <location>
        <begin position="140"/>
        <end position="217"/>
    </location>
</feature>
<dbReference type="GO" id="GO:0008933">
    <property type="term" value="F:peptidoglycan lytic transglycosylase activity"/>
    <property type="evidence" value="ECO:0007669"/>
    <property type="project" value="TreeGrafter"/>
</dbReference>
<evidence type="ECO:0000313" key="2">
    <source>
        <dbReference type="EMBL" id="HGK27352.1"/>
    </source>
</evidence>
<name>A0A7C4C9T8_UNCW3</name>
<dbReference type="InterPro" id="IPR026044">
    <property type="entry name" value="MltA"/>
</dbReference>
<dbReference type="GO" id="GO:0004553">
    <property type="term" value="F:hydrolase activity, hydrolyzing O-glycosyl compounds"/>
    <property type="evidence" value="ECO:0007669"/>
    <property type="project" value="InterPro"/>
</dbReference>
<reference evidence="2" key="1">
    <citation type="journal article" date="2020" name="mSystems">
        <title>Genome- and Community-Level Interaction Insights into Carbon Utilization and Element Cycling Functions of Hydrothermarchaeota in Hydrothermal Sediment.</title>
        <authorList>
            <person name="Zhou Z."/>
            <person name="Liu Y."/>
            <person name="Xu W."/>
            <person name="Pan J."/>
            <person name="Luo Z.H."/>
            <person name="Li M."/>
        </authorList>
    </citation>
    <scope>NUCLEOTIDE SEQUENCE [LARGE SCALE GENOMIC DNA]</scope>
    <source>
        <strain evidence="2">SpSt-488</strain>
    </source>
</reference>
<dbReference type="GO" id="GO:0019867">
    <property type="term" value="C:outer membrane"/>
    <property type="evidence" value="ECO:0007669"/>
    <property type="project" value="InterPro"/>
</dbReference>
<accession>A0A7C4C9T8</accession>
<dbReference type="GO" id="GO:0009254">
    <property type="term" value="P:peptidoglycan turnover"/>
    <property type="evidence" value="ECO:0007669"/>
    <property type="project" value="InterPro"/>
</dbReference>
<dbReference type="Gene3D" id="2.40.40.10">
    <property type="entry name" value="RlpA-like domain"/>
    <property type="match status" value="1"/>
</dbReference>
<dbReference type="AlphaFoldDB" id="A0A7C4C9T8"/>
<dbReference type="CDD" id="cd22785">
    <property type="entry name" value="DPBB_MltA-like"/>
    <property type="match status" value="1"/>
</dbReference>
<proteinExistence type="predicted"/>
<dbReference type="EMBL" id="DSUT01000006">
    <property type="protein sequence ID" value="HGK27352.1"/>
    <property type="molecule type" value="Genomic_DNA"/>
</dbReference>
<dbReference type="Pfam" id="PF06725">
    <property type="entry name" value="3D"/>
    <property type="match status" value="1"/>
</dbReference>
<dbReference type="PROSITE" id="PS51257">
    <property type="entry name" value="PROKAR_LIPOPROTEIN"/>
    <property type="match status" value="1"/>
</dbReference>
<comment type="caution">
    <text evidence="2">The sequence shown here is derived from an EMBL/GenBank/DDBJ whole genome shotgun (WGS) entry which is preliminary data.</text>
</comment>
<evidence type="ECO:0000259" key="1">
    <source>
        <dbReference type="Pfam" id="PF06725"/>
    </source>
</evidence>
<dbReference type="PANTHER" id="PTHR30124:SF0">
    <property type="entry name" value="MEMBRANE-BOUND LYTIC MUREIN TRANSGLYCOSYLASE A"/>
    <property type="match status" value="1"/>
</dbReference>
<protein>
    <recommendedName>
        <fullName evidence="1">3D domain-containing protein</fullName>
    </recommendedName>
</protein>
<dbReference type="InterPro" id="IPR036908">
    <property type="entry name" value="RlpA-like_sf"/>
</dbReference>
<organism evidence="2">
    <name type="scientific">candidate division WOR-3 bacterium</name>
    <dbReference type="NCBI Taxonomy" id="2052148"/>
    <lineage>
        <taxon>Bacteria</taxon>
        <taxon>Bacteria division WOR-3</taxon>
    </lineage>
</organism>
<sequence length="218" mass="24283">MSADNSRMRKWPVLSLLLVSACLGPRVQTSRFGGSAPPPWLFERWEPAPEAPVGQYLGKFKITFYWVVNEADYPDTKSVPLYDERGNLVGKFSRAFVEAFKMESAARLRDGRCISYLKKQNRVRVVTEFLGFGYTLKELRSVAVDPRVIPLGSRIYIPLAERVVVNGVQHTGVFVAHDIGSSIQGKRIDVFLGDKRDMAAFASAGMGSSSSVDVYLLE</sequence>
<dbReference type="GO" id="GO:0009253">
    <property type="term" value="P:peptidoglycan catabolic process"/>
    <property type="evidence" value="ECO:0007669"/>
    <property type="project" value="TreeGrafter"/>
</dbReference>
<gene>
    <name evidence="2" type="ORF">ENS41_00150</name>
</gene>